<dbReference type="Proteomes" id="UP001321305">
    <property type="component" value="Chromosome"/>
</dbReference>
<evidence type="ECO:0000313" key="1">
    <source>
        <dbReference type="EMBL" id="WWC84534.1"/>
    </source>
</evidence>
<gene>
    <name evidence="1" type="ORF">PIECOFPK_02273</name>
</gene>
<accession>A0ABZ2EM00</accession>
<reference evidence="2" key="1">
    <citation type="submission" date="2024-01" db="EMBL/GenBank/DDBJ databases">
        <title>Mycovorax composti gen. nov. sp. nov., a member of the family Chitinophagaceae isolated from button mushroom compost.</title>
        <authorList>
            <person name="Thai M."/>
            <person name="Bell T.L."/>
            <person name="Kertesz M.A."/>
        </authorList>
    </citation>
    <scope>NUCLEOTIDE SEQUENCE [LARGE SCALE GENOMIC DNA]</scope>
    <source>
        <strain evidence="2">C216</strain>
    </source>
</reference>
<sequence length="51" mass="5973">MLNYMTLGFRGSKNNTTDTIIDFEVRLKQSFKMTKSRMEYLKKITGYNNGS</sequence>
<evidence type="ECO:0000313" key="2">
    <source>
        <dbReference type="Proteomes" id="UP001321305"/>
    </source>
</evidence>
<organism evidence="1 2">
    <name type="scientific">Mycovorax composti</name>
    <dbReference type="NCBI Taxonomy" id="2962693"/>
    <lineage>
        <taxon>Bacteria</taxon>
        <taxon>Pseudomonadati</taxon>
        <taxon>Bacteroidota</taxon>
        <taxon>Chitinophagia</taxon>
        <taxon>Chitinophagales</taxon>
        <taxon>Chitinophagaceae</taxon>
        <taxon>Mycovorax</taxon>
    </lineage>
</organism>
<dbReference type="EMBL" id="CP144143">
    <property type="protein sequence ID" value="WWC84534.1"/>
    <property type="molecule type" value="Genomic_DNA"/>
</dbReference>
<protein>
    <submittedName>
        <fullName evidence="1">Uncharacterized protein</fullName>
    </submittedName>
</protein>
<name>A0ABZ2EM00_9BACT</name>
<proteinExistence type="predicted"/>
<keyword evidence="2" id="KW-1185">Reference proteome</keyword>